<dbReference type="InterPro" id="IPR021717">
    <property type="entry name" value="Nucleoporin_Nup160"/>
</dbReference>
<evidence type="ECO:0000256" key="2">
    <source>
        <dbReference type="ARBA" id="ARBA00022448"/>
    </source>
</evidence>
<dbReference type="Proteomes" id="UP000076871">
    <property type="component" value="Unassembled WGS sequence"/>
</dbReference>
<evidence type="ECO:0000259" key="4">
    <source>
        <dbReference type="Pfam" id="PF11715"/>
    </source>
</evidence>
<dbReference type="InterPro" id="IPR056536">
    <property type="entry name" value="TPR_NUP160_C"/>
</dbReference>
<keyword evidence="8" id="KW-1185">Reference proteome</keyword>
<dbReference type="Pfam" id="PF23347">
    <property type="entry name" value="TPR_Nup160_C"/>
    <property type="match status" value="1"/>
</dbReference>
<feature type="domain" description="Nucleoporin Nup120/160 beta-propeller" evidence="4">
    <location>
        <begin position="63"/>
        <end position="538"/>
    </location>
</feature>
<evidence type="ECO:0000256" key="1">
    <source>
        <dbReference type="ARBA" id="ARBA00004123"/>
    </source>
</evidence>
<dbReference type="GO" id="GO:0017056">
    <property type="term" value="F:structural constituent of nuclear pore"/>
    <property type="evidence" value="ECO:0007669"/>
    <property type="project" value="TreeGrafter"/>
</dbReference>
<dbReference type="EMBL" id="KV427605">
    <property type="protein sequence ID" value="KZT13108.1"/>
    <property type="molecule type" value="Genomic_DNA"/>
</dbReference>
<evidence type="ECO:0000313" key="8">
    <source>
        <dbReference type="Proteomes" id="UP000076871"/>
    </source>
</evidence>
<evidence type="ECO:0000259" key="6">
    <source>
        <dbReference type="Pfam" id="PF23347"/>
    </source>
</evidence>
<keyword evidence="3" id="KW-0539">Nucleus</keyword>
<name>A0A165II64_9APHY</name>
<evidence type="ECO:0000259" key="5">
    <source>
        <dbReference type="Pfam" id="PF23300"/>
    </source>
</evidence>
<dbReference type="RefSeq" id="XP_040770618.1">
    <property type="nucleotide sequence ID" value="XM_040907625.1"/>
</dbReference>
<organism evidence="7 8">
    <name type="scientific">Laetiporus sulphureus 93-53</name>
    <dbReference type="NCBI Taxonomy" id="1314785"/>
    <lineage>
        <taxon>Eukaryota</taxon>
        <taxon>Fungi</taxon>
        <taxon>Dikarya</taxon>
        <taxon>Basidiomycota</taxon>
        <taxon>Agaricomycotina</taxon>
        <taxon>Agaricomycetes</taxon>
        <taxon>Polyporales</taxon>
        <taxon>Laetiporus</taxon>
    </lineage>
</organism>
<dbReference type="PANTHER" id="PTHR21286">
    <property type="entry name" value="NUCLEAR PORE COMPLEX PROTEIN NUP160"/>
    <property type="match status" value="1"/>
</dbReference>
<feature type="domain" description="Nucleoporin nup120-like HEAT repeat" evidence="5">
    <location>
        <begin position="817"/>
        <end position="991"/>
    </location>
</feature>
<dbReference type="OrthoDB" id="67716at2759"/>
<dbReference type="InParanoid" id="A0A165II64"/>
<dbReference type="Pfam" id="PF11715">
    <property type="entry name" value="Beta-prop_Nup120_160"/>
    <property type="match status" value="1"/>
</dbReference>
<evidence type="ECO:0008006" key="9">
    <source>
        <dbReference type="Google" id="ProtNLM"/>
    </source>
</evidence>
<gene>
    <name evidence="7" type="ORF">LAESUDRAFT_719428</name>
</gene>
<sequence length="1377" mass="154547">MTTPNGNILVASQLSALLPPSQPIPVPTTKQDVVKLHAENPPNCPREHATFAKHSYTPMTGNILLRVTHESRVLEIISLSSDAPPLRFEFPSPLLPYPSIMLHESQGVHLIAVTATGSLYCIVIPVHAGKISWPPQSTAHWCHEYLVQGMGCDTEGLVHVQSPDCVIVRTPNGSLLRVERNPLGNSIQDSWTEQTLHAYAAAPIAFLLPKIATPNEADEITSIASLPQPTEIDYVWTLSRNRTLRLWTAANGVIAHVVLPAIAHEQAVAVQERGSVPPAVRYSVLLPPEPQNLLRVFSVSETNTVYVLVFIPTEISPSSGGFFQLFTTTNKGLQKLHLLEAPEDSTHCHLQDFTIVDGRTLYTLWDRQGQSMVHQLELTFDESASNQPDWRTMMYPAEVELTPTYLDELLLSPGSLSERFFESIMRPGMFSPLTLKVAIDRYTNACLSLPSLPPSQLVAVYSDVKEQIAAIVGCTVQVTRDPHSGALQWAKYWNALKRDWEGFIARCREIERSARLPLAIGMGKQKDGLVIIERERVASTATEDGALKCQRLLSAKSQLVPDVVEFVWDLRSRLGSRAMNALEGRLSDILHQEVSFSFADIIKDQAAMMELRAYVDGGFDDWIAGRLEKIADEDLLSGVRTILDIVGSTGLSVKDEEINDDSTDSLSQTQSQNPNSSEWKRAFAASYLTATVHARYELCSAVMVLLFWFAHKLNEWPPTLLAEAFAVHRGTCMLRDIAWQPVSEIASSEDDVVTQMSNMNVSSGRSGVNPTMSLVQHLLIYYGITEELPKAAFQLLDQTGFLRNYSPAFANKQEVRLCEDFRRLGYHEVAGELLSWLPGTPAVKYVEARLWLDENQFDNAAIILESLAGSFGPESLMSSQALSDADAEPDDQGALGAVLPGAQNFRTEFDLYLHAAELFRDADATAHEVSFAKLAISHAPTGGDTSALWQSLIRGLTDLGRHENAYMALVSTPYDKVKRECVSQLVFKMCEEDAIERLLSFNFATLGDEVEDALSFKARNADPRVRPFYSRILYTWYVSRGDYRNASLVMYQRARKLAVLIEQHHAFRDLAEQQLEAYIIAMEALALVDRKNAWIVIPVTAETEHEPRKRRRLCKHIPEDKFSSGKRDVEIVELADMQYECALLTARLELIGLDHTLSNGVWVSSPSAIVMKFAQMNRLDKAFTIARALGVDMSRLFAHLTTQCLHFSRKRDAMMTEDVGDWLLTDKVSSWSGTMADRAWRYLRQALERYDGSDTDHRYYKEALETVLSYDASPPPWLTHLLENEESEYLLRTYMRYNRLESALEYTISLFEKSDARLAQDEPRKASATWLPYTLIDQVLLAAQEDTLPRVQELQKRLRAHIANHIKMVEKLRQASQ</sequence>
<evidence type="ECO:0000256" key="3">
    <source>
        <dbReference type="ARBA" id="ARBA00023242"/>
    </source>
</evidence>
<feature type="domain" description="NUP160 C-terminal TPR" evidence="6">
    <location>
        <begin position="1133"/>
        <end position="1372"/>
    </location>
</feature>
<reference evidence="7 8" key="1">
    <citation type="journal article" date="2016" name="Mol. Biol. Evol.">
        <title>Comparative Genomics of Early-Diverging Mushroom-Forming Fungi Provides Insights into the Origins of Lignocellulose Decay Capabilities.</title>
        <authorList>
            <person name="Nagy L.G."/>
            <person name="Riley R."/>
            <person name="Tritt A."/>
            <person name="Adam C."/>
            <person name="Daum C."/>
            <person name="Floudas D."/>
            <person name="Sun H."/>
            <person name="Yadav J.S."/>
            <person name="Pangilinan J."/>
            <person name="Larsson K.H."/>
            <person name="Matsuura K."/>
            <person name="Barry K."/>
            <person name="Labutti K."/>
            <person name="Kuo R."/>
            <person name="Ohm R.A."/>
            <person name="Bhattacharya S.S."/>
            <person name="Shirouzu T."/>
            <person name="Yoshinaga Y."/>
            <person name="Martin F.M."/>
            <person name="Grigoriev I.V."/>
            <person name="Hibbett D.S."/>
        </authorList>
    </citation>
    <scope>NUCLEOTIDE SEQUENCE [LARGE SCALE GENOMIC DNA]</scope>
    <source>
        <strain evidence="7 8">93-53</strain>
    </source>
</reference>
<comment type="subcellular location">
    <subcellularLocation>
        <location evidence="1">Nucleus</location>
    </subcellularLocation>
</comment>
<dbReference type="InterPro" id="IPR056548">
    <property type="entry name" value="HEAT_Nup120"/>
</dbReference>
<dbReference type="GeneID" id="63824654"/>
<accession>A0A165II64</accession>
<protein>
    <recommendedName>
        <fullName evidence="9">Nucleoporin</fullName>
    </recommendedName>
</protein>
<dbReference type="Pfam" id="PF23300">
    <property type="entry name" value="HEAT_Nup120"/>
    <property type="match status" value="1"/>
</dbReference>
<keyword evidence="2" id="KW-0813">Transport</keyword>
<evidence type="ECO:0000313" key="7">
    <source>
        <dbReference type="EMBL" id="KZT13108.1"/>
    </source>
</evidence>
<proteinExistence type="predicted"/>
<dbReference type="PANTHER" id="PTHR21286:SF0">
    <property type="entry name" value="NUCLEAR PORE COMPLEX PROTEIN NUP160"/>
    <property type="match status" value="1"/>
</dbReference>
<dbReference type="GO" id="GO:0005643">
    <property type="term" value="C:nuclear pore"/>
    <property type="evidence" value="ECO:0007669"/>
    <property type="project" value="UniProtKB-ARBA"/>
</dbReference>
<dbReference type="STRING" id="1314785.A0A165II64"/>
<dbReference type="InterPro" id="IPR059141">
    <property type="entry name" value="Beta-prop_Nup120_160"/>
</dbReference>